<feature type="transmembrane region" description="Helical" evidence="8">
    <location>
        <begin position="124"/>
        <end position="145"/>
    </location>
</feature>
<reference evidence="9" key="1">
    <citation type="submission" date="2014-07" db="EMBL/GenBank/DDBJ databases">
        <authorList>
            <person name="Zhang J.E."/>
            <person name="Yang H."/>
            <person name="Guo J."/>
            <person name="Deng Z."/>
            <person name="Luo H."/>
            <person name="Luo M."/>
            <person name="Zhao B."/>
        </authorList>
    </citation>
    <scope>NUCLEOTIDE SEQUENCE</scope>
    <source>
        <strain evidence="9">AM4</strain>
    </source>
</reference>
<dbReference type="PANTHER" id="PTHR42770">
    <property type="entry name" value="AMINO ACID TRANSPORTER-RELATED"/>
    <property type="match status" value="1"/>
</dbReference>
<feature type="compositionally biased region" description="Basic and acidic residues" evidence="7">
    <location>
        <begin position="487"/>
        <end position="496"/>
    </location>
</feature>
<sequence length="496" mass="53329">MSSSSETRARIGQFALLTMTVSAVFNIRNVINNNVAIGLASAPAFFLATLLYFVPFTLIIAEFVAMNRSSESGVYQWVKTSMGGRWAFMTAFCYWFVNLFYFASLLPLILVFTSYLLTGGDREMSPWLITVLSIAIFAVATWVSTKGAKWIGTVTSIGASAVLALTGVFIVASLAALIGGVEPASPITLRALRPDTSSFATTWAFLGTLAWIIQGVGGAESVGVFLNDLRGGVKAFVRTIVAAGLMIGLLYAVASLLMNVFVPTGGLDYSNGLFVVMGAVGEHFGVPAALTFRVVGLVLLAATLGSLLMWTSTPVKIFFSEIPRGVFGGKLVELNEQGIPWRAAWLQFAIVVPILIIPALGSSNIDDLLGIVINMTAATALIPPLLILLAYLVLRLRYDAAPREFRMGSRPVGLAVAVFLLAVFAFVFIAGTTPLDQPLWLTLVYNVGGVVVFLGLALAWYQRYINRLRGRDPRAARSELAPSSSTREQEAANRRS</sequence>
<dbReference type="GO" id="GO:0005886">
    <property type="term" value="C:plasma membrane"/>
    <property type="evidence" value="ECO:0007669"/>
    <property type="project" value="UniProtKB-SubCell"/>
</dbReference>
<evidence type="ECO:0000256" key="8">
    <source>
        <dbReference type="SAM" id="Phobius"/>
    </source>
</evidence>
<keyword evidence="6 8" id="KW-0472">Membrane</keyword>
<feature type="transmembrane region" description="Helical" evidence="8">
    <location>
        <begin position="239"/>
        <end position="264"/>
    </location>
</feature>
<feature type="transmembrane region" description="Helical" evidence="8">
    <location>
        <begin position="43"/>
        <end position="65"/>
    </location>
</feature>
<keyword evidence="2" id="KW-0813">Transport</keyword>
<gene>
    <name evidence="9" type="ORF">AAM4_1827</name>
</gene>
<feature type="transmembrane region" description="Helical" evidence="8">
    <location>
        <begin position="201"/>
        <end position="227"/>
    </location>
</feature>
<feature type="transmembrane region" description="Helical" evidence="8">
    <location>
        <begin position="439"/>
        <end position="461"/>
    </location>
</feature>
<feature type="transmembrane region" description="Helical" evidence="8">
    <location>
        <begin position="368"/>
        <end position="394"/>
    </location>
</feature>
<dbReference type="InterPro" id="IPR050367">
    <property type="entry name" value="APC_superfamily"/>
</dbReference>
<dbReference type="PANTHER" id="PTHR42770:SF15">
    <property type="entry name" value="GLUTAMATE_GAMMA-AMINOBUTYRATE ANTIPORTER-RELATED"/>
    <property type="match status" value="1"/>
</dbReference>
<evidence type="ECO:0000256" key="2">
    <source>
        <dbReference type="ARBA" id="ARBA00022448"/>
    </source>
</evidence>
<keyword evidence="5 8" id="KW-1133">Transmembrane helix</keyword>
<feature type="transmembrane region" description="Helical" evidence="8">
    <location>
        <begin position="12"/>
        <end position="31"/>
    </location>
</feature>
<evidence type="ECO:0000256" key="4">
    <source>
        <dbReference type="ARBA" id="ARBA00022692"/>
    </source>
</evidence>
<dbReference type="GO" id="GO:0022857">
    <property type="term" value="F:transmembrane transporter activity"/>
    <property type="evidence" value="ECO:0007669"/>
    <property type="project" value="InterPro"/>
</dbReference>
<comment type="subcellular location">
    <subcellularLocation>
        <location evidence="1">Cell membrane</location>
        <topology evidence="1">Multi-pass membrane protein</topology>
    </subcellularLocation>
</comment>
<evidence type="ECO:0000256" key="5">
    <source>
        <dbReference type="ARBA" id="ARBA00022989"/>
    </source>
</evidence>
<organism evidence="9">
    <name type="scientific">Actinomyces succiniciruminis</name>
    <dbReference type="NCBI Taxonomy" id="1522002"/>
    <lineage>
        <taxon>Bacteria</taxon>
        <taxon>Bacillati</taxon>
        <taxon>Actinomycetota</taxon>
        <taxon>Actinomycetes</taxon>
        <taxon>Actinomycetales</taxon>
        <taxon>Actinomycetaceae</taxon>
        <taxon>Actinomyces</taxon>
    </lineage>
</organism>
<protein>
    <submittedName>
        <fullName evidence="9">Inner membrane transporter YgjI</fullName>
    </submittedName>
</protein>
<evidence type="ECO:0000313" key="9">
    <source>
        <dbReference type="EMBL" id="CED91659.1"/>
    </source>
</evidence>
<dbReference type="PIRSF" id="PIRSF006060">
    <property type="entry name" value="AA_transporter"/>
    <property type="match status" value="1"/>
</dbReference>
<proteinExistence type="predicted"/>
<evidence type="ECO:0000256" key="6">
    <source>
        <dbReference type="ARBA" id="ARBA00023136"/>
    </source>
</evidence>
<feature type="transmembrane region" description="Helical" evidence="8">
    <location>
        <begin position="343"/>
        <end position="362"/>
    </location>
</feature>
<keyword evidence="3" id="KW-1003">Cell membrane</keyword>
<feature type="transmembrane region" description="Helical" evidence="8">
    <location>
        <begin position="157"/>
        <end position="181"/>
    </location>
</feature>
<feature type="region of interest" description="Disordered" evidence="7">
    <location>
        <begin position="476"/>
        <end position="496"/>
    </location>
</feature>
<feature type="transmembrane region" description="Helical" evidence="8">
    <location>
        <begin position="284"/>
        <end position="310"/>
    </location>
</feature>
<dbReference type="InterPro" id="IPR002293">
    <property type="entry name" value="AA/rel_permease1"/>
</dbReference>
<dbReference type="EMBL" id="LK995517">
    <property type="protein sequence ID" value="CED91659.1"/>
    <property type="molecule type" value="Genomic_DNA"/>
</dbReference>
<feature type="transmembrane region" description="Helical" evidence="8">
    <location>
        <begin position="414"/>
        <end position="433"/>
    </location>
</feature>
<dbReference type="RefSeq" id="WP_073329421.1">
    <property type="nucleotide sequence ID" value="NZ_LK995517.1"/>
</dbReference>
<dbReference type="AlphaFoldDB" id="A0A1L7RKM8"/>
<feature type="transmembrane region" description="Helical" evidence="8">
    <location>
        <begin position="86"/>
        <end position="112"/>
    </location>
</feature>
<evidence type="ECO:0000256" key="1">
    <source>
        <dbReference type="ARBA" id="ARBA00004651"/>
    </source>
</evidence>
<name>A0A1L7RKM8_9ACTO</name>
<dbReference type="Gene3D" id="1.20.1740.10">
    <property type="entry name" value="Amino acid/polyamine transporter I"/>
    <property type="match status" value="1"/>
</dbReference>
<keyword evidence="4 8" id="KW-0812">Transmembrane</keyword>
<evidence type="ECO:0000256" key="7">
    <source>
        <dbReference type="SAM" id="MobiDB-lite"/>
    </source>
</evidence>
<accession>A0A1L7RKM8</accession>
<evidence type="ECO:0000256" key="3">
    <source>
        <dbReference type="ARBA" id="ARBA00022475"/>
    </source>
</evidence>
<dbReference type="Pfam" id="PF13520">
    <property type="entry name" value="AA_permease_2"/>
    <property type="match status" value="1"/>
</dbReference>